<keyword evidence="3" id="KW-0998">Cell outer membrane</keyword>
<comment type="subcellular location">
    <subcellularLocation>
        <location evidence="1 4">Cell outer membrane</location>
    </subcellularLocation>
</comment>
<dbReference type="AlphaFoldDB" id="A0A6T9Y0J4"/>
<evidence type="ECO:0000256" key="3">
    <source>
        <dbReference type="ARBA" id="ARBA00023237"/>
    </source>
</evidence>
<keyword evidence="5" id="KW-0732">Signal</keyword>
<reference evidence="8 9" key="1">
    <citation type="submission" date="2020-06" db="EMBL/GenBank/DDBJ databases">
        <authorList>
            <person name="Duchaud E."/>
        </authorList>
    </citation>
    <scope>NUCLEOTIDE SEQUENCE [LARGE SCALE GENOMIC DNA]</scope>
    <source>
        <strain evidence="8">Alteromonas fortis</strain>
    </source>
</reference>
<evidence type="ECO:0000313" key="9">
    <source>
        <dbReference type="Proteomes" id="UP000509458"/>
    </source>
</evidence>
<protein>
    <recommendedName>
        <fullName evidence="10">TonB-dependent receptor</fullName>
    </recommendedName>
</protein>
<dbReference type="InterPro" id="IPR010104">
    <property type="entry name" value="TonB_rcpt_bac"/>
</dbReference>
<feature type="domain" description="TonB-dependent receptor plug" evidence="7">
    <location>
        <begin position="62"/>
        <end position="172"/>
    </location>
</feature>
<dbReference type="RefSeq" id="WP_232091195.1">
    <property type="nucleotide sequence ID" value="NZ_LR812090.1"/>
</dbReference>
<keyword evidence="2 4" id="KW-0472">Membrane</keyword>
<evidence type="ECO:0000313" key="8">
    <source>
        <dbReference type="EMBL" id="CAB9494552.1"/>
    </source>
</evidence>
<dbReference type="CDD" id="cd01347">
    <property type="entry name" value="ligand_gated_channel"/>
    <property type="match status" value="1"/>
</dbReference>
<accession>A0A6T9Y0J4</accession>
<organism evidence="8 9">
    <name type="scientific">Alteromonas macleodii</name>
    <name type="common">Pseudoalteromonas macleodii</name>
    <dbReference type="NCBI Taxonomy" id="28108"/>
    <lineage>
        <taxon>Bacteria</taxon>
        <taxon>Pseudomonadati</taxon>
        <taxon>Pseudomonadota</taxon>
        <taxon>Gammaproteobacteria</taxon>
        <taxon>Alteromonadales</taxon>
        <taxon>Alteromonadaceae</taxon>
        <taxon>Alteromonas/Salinimonas group</taxon>
        <taxon>Alteromonas</taxon>
    </lineage>
</organism>
<evidence type="ECO:0000256" key="1">
    <source>
        <dbReference type="ARBA" id="ARBA00004442"/>
    </source>
</evidence>
<evidence type="ECO:0008006" key="10">
    <source>
        <dbReference type="Google" id="ProtNLM"/>
    </source>
</evidence>
<evidence type="ECO:0000259" key="6">
    <source>
        <dbReference type="Pfam" id="PF00593"/>
    </source>
</evidence>
<keyword evidence="4" id="KW-0798">TonB box</keyword>
<evidence type="ECO:0000256" key="2">
    <source>
        <dbReference type="ARBA" id="ARBA00023136"/>
    </source>
</evidence>
<feature type="chain" id="PRO_5029479747" description="TonB-dependent receptor" evidence="5">
    <location>
        <begin position="25"/>
        <end position="895"/>
    </location>
</feature>
<dbReference type="InterPro" id="IPR036942">
    <property type="entry name" value="Beta-barrel_TonB_sf"/>
</dbReference>
<dbReference type="Pfam" id="PF07715">
    <property type="entry name" value="Plug"/>
    <property type="match status" value="1"/>
</dbReference>
<dbReference type="NCBIfam" id="TIGR01782">
    <property type="entry name" value="TonB-Xanth-Caul"/>
    <property type="match status" value="1"/>
</dbReference>
<dbReference type="Gene3D" id="2.40.170.20">
    <property type="entry name" value="TonB-dependent receptor, beta-barrel domain"/>
    <property type="match status" value="1"/>
</dbReference>
<gene>
    <name evidence="8" type="ORF">ALFOR1_31547</name>
</gene>
<dbReference type="GO" id="GO:0009279">
    <property type="term" value="C:cell outer membrane"/>
    <property type="evidence" value="ECO:0007669"/>
    <property type="project" value="UniProtKB-SubCell"/>
</dbReference>
<dbReference type="InterPro" id="IPR037066">
    <property type="entry name" value="Plug_dom_sf"/>
</dbReference>
<sequence>MRLATKINKITLAMFFGLTTLPCATTQASETHSTVNDIEKIEVKGYRSSLKESAALKKASDNVTESILAEDIANFPDLNLAESLQRISGVTISRDSGEGRQIALRGLGPNFTRTRVNGMEALFTTDSGIDQRGSASRTRNFDFSVFASELFNRIDVHKSYEASLDEGGIAGTVDLHTAQPFDYDGFKGAITAKAIHNDLADNTGPRFAGLLSNTWGDVGALISAAYSKVDTIERGYHVWSWRQASFGQDNVASSVDDNIADRLINAEGNERVFIPRANNIASWFNERERLGITGSLQWQASPTTLWSLDGLYGQLSNDRIENQISTAGTNAFTGDVTGEQLLVDAAIQGDDLVFASFENLDLRTESKVSYGETDFYQVSLNGEFEVTDNLLSTLMFGRSNSNFDQPIHDKIFAEATGHAFSVDWRNSPYGQNTYDFDISDFDEWMLMRSDVREDNIENSFNIMSSDWHYMLASGDSIDFGVQFKNYESSGYERRDREDWEDDETAPAAVFQLTTIPILRPYAIANNTATFDLLEATGRISRELDSTFNRPGTVYDIEEETLALYTKYNFNREIGDMVLRGNLGVRWYQTEQTSTGEVNTGEGLDEVVFDNSYNDFLPSLNLALDISDQWVARFSANRNISRPSLNQLRAAGQVGVADTFISSGNPNLERFVADSIDTSLEYYAESLRVSVGAFYKDMDSFIVEQSNTMPYSDTGYPLSFLDFDPRVNAQTEFTVNQPINGDSAKVRGIEIAFQADLTFLPGALKNMGVATNVTFADGETTLFNEGEAFEVTPPGLSELAYNVTVFYETERWGLRTSLAYRDEYITGEGASQNIVEGFDDTTFLDFKAFYNVSESFQITFEGNNLTDERIRQFQDNRTQSYSMSGRNFIVGASYQF</sequence>
<dbReference type="PANTHER" id="PTHR40980:SF3">
    <property type="entry name" value="TONB-DEPENDENT RECEPTOR-LIKE BETA-BARREL DOMAIN-CONTAINING PROTEIN"/>
    <property type="match status" value="1"/>
</dbReference>
<dbReference type="Proteomes" id="UP000509458">
    <property type="component" value="Chromosome"/>
</dbReference>
<evidence type="ECO:0000256" key="4">
    <source>
        <dbReference type="RuleBase" id="RU003357"/>
    </source>
</evidence>
<dbReference type="InterPro" id="IPR000531">
    <property type="entry name" value="Beta-barrel_TonB"/>
</dbReference>
<comment type="similarity">
    <text evidence="4">Belongs to the TonB-dependent receptor family.</text>
</comment>
<name>A0A6T9Y0J4_ALTMA</name>
<feature type="signal peptide" evidence="5">
    <location>
        <begin position="1"/>
        <end position="24"/>
    </location>
</feature>
<feature type="domain" description="TonB-dependent receptor-like beta-barrel" evidence="6">
    <location>
        <begin position="430"/>
        <end position="864"/>
    </location>
</feature>
<dbReference type="Gene3D" id="2.170.130.10">
    <property type="entry name" value="TonB-dependent receptor, plug domain"/>
    <property type="match status" value="1"/>
</dbReference>
<evidence type="ECO:0000259" key="7">
    <source>
        <dbReference type="Pfam" id="PF07715"/>
    </source>
</evidence>
<dbReference type="EMBL" id="LR812090">
    <property type="protein sequence ID" value="CAB9494552.1"/>
    <property type="molecule type" value="Genomic_DNA"/>
</dbReference>
<evidence type="ECO:0000256" key="5">
    <source>
        <dbReference type="SAM" id="SignalP"/>
    </source>
</evidence>
<proteinExistence type="inferred from homology"/>
<dbReference type="InterPro" id="IPR012910">
    <property type="entry name" value="Plug_dom"/>
</dbReference>
<dbReference type="PANTHER" id="PTHR40980">
    <property type="entry name" value="PLUG DOMAIN-CONTAINING PROTEIN"/>
    <property type="match status" value="1"/>
</dbReference>
<dbReference type="Pfam" id="PF00593">
    <property type="entry name" value="TonB_dep_Rec_b-barrel"/>
    <property type="match status" value="1"/>
</dbReference>
<dbReference type="SUPFAM" id="SSF56935">
    <property type="entry name" value="Porins"/>
    <property type="match status" value="1"/>
</dbReference>